<gene>
    <name evidence="2" type="ORF">IV203_000334</name>
</gene>
<evidence type="ECO:0000313" key="2">
    <source>
        <dbReference type="EMBL" id="KAG7355648.1"/>
    </source>
</evidence>
<comment type="caution">
    <text evidence="2">The sequence shown here is derived from an EMBL/GenBank/DDBJ whole genome shotgun (WGS) entry which is preliminary data.</text>
</comment>
<keyword evidence="3" id="KW-1185">Reference proteome</keyword>
<dbReference type="Pfam" id="PF05794">
    <property type="entry name" value="Tcp11"/>
    <property type="match status" value="1"/>
</dbReference>
<name>A0A9K3PQJ4_9STRA</name>
<evidence type="ECO:0000256" key="1">
    <source>
        <dbReference type="ARBA" id="ARBA00010954"/>
    </source>
</evidence>
<comment type="similarity">
    <text evidence="1">Belongs to the TCP11 family.</text>
</comment>
<dbReference type="Proteomes" id="UP000693970">
    <property type="component" value="Unassembled WGS sequence"/>
</dbReference>
<reference evidence="2" key="2">
    <citation type="submission" date="2021-04" db="EMBL/GenBank/DDBJ databases">
        <authorList>
            <person name="Podell S."/>
        </authorList>
    </citation>
    <scope>NUCLEOTIDE SEQUENCE</scope>
    <source>
        <strain evidence="2">Hildebrandi</strain>
    </source>
</reference>
<dbReference type="AlphaFoldDB" id="A0A9K3PQJ4"/>
<organism evidence="2 3">
    <name type="scientific">Nitzschia inconspicua</name>
    <dbReference type="NCBI Taxonomy" id="303405"/>
    <lineage>
        <taxon>Eukaryota</taxon>
        <taxon>Sar</taxon>
        <taxon>Stramenopiles</taxon>
        <taxon>Ochrophyta</taxon>
        <taxon>Bacillariophyta</taxon>
        <taxon>Bacillariophyceae</taxon>
        <taxon>Bacillariophycidae</taxon>
        <taxon>Bacillariales</taxon>
        <taxon>Bacillariaceae</taxon>
        <taxon>Nitzschia</taxon>
    </lineage>
</organism>
<dbReference type="OrthoDB" id="48385at2759"/>
<protein>
    <submittedName>
        <fullName evidence="2">Uncharacterized protein</fullName>
    </submittedName>
</protein>
<sequence length="496" mass="56299">MSISPELLHQILLSPRIDDVPIPRISTISTPGFQTYQKQLLETNQVDPTMVMKRAFHDHMLQSVTTSTEQQLTPLQQLLVELHKKLRDLVPNRKDLHEILKDDRPNLALFDTAIFLGWVMEAGKALSMLESEAESITTTSWIELTRNMSSCNNFSSLQPTKQVSFLICSLLYLMDKADRAQQEKQSFYLRTAILPRLFHTEEGYQLERKYMMERFPNFDWPMARKWIRSLLSNISTHDMKEICDNPQRRKEMIARGWIASIVFQKDHEVYLPEMFCLDLDTLRAIRSVTRLAAAGCALGLHATQMAKKPPDVIVQQESKGDALIQVLNSQAFSSNSPHGSYETTVEDTMIGLVKEWRGEEGSTLSETEIETLRQQTRNVLRSQDPVIKLLDKRMQTVFGDLAVVYVQQSGQSSYIGVEMHTGINGRATNRSVETVFAVKARQAFASQGLGLYAYDLVKAAELASRVPALASQLYDKQILDLILTEGVDLQDTTAHM</sequence>
<dbReference type="InterPro" id="IPR008862">
    <property type="entry name" value="Tcp11"/>
</dbReference>
<dbReference type="EMBL" id="JAGRRH010000015">
    <property type="protein sequence ID" value="KAG7355648.1"/>
    <property type="molecule type" value="Genomic_DNA"/>
</dbReference>
<evidence type="ECO:0000313" key="3">
    <source>
        <dbReference type="Proteomes" id="UP000693970"/>
    </source>
</evidence>
<proteinExistence type="inferred from homology"/>
<reference evidence="2" key="1">
    <citation type="journal article" date="2021" name="Sci. Rep.">
        <title>Diploid genomic architecture of Nitzschia inconspicua, an elite biomass production diatom.</title>
        <authorList>
            <person name="Oliver A."/>
            <person name="Podell S."/>
            <person name="Pinowska A."/>
            <person name="Traller J.C."/>
            <person name="Smith S.R."/>
            <person name="McClure R."/>
            <person name="Beliaev A."/>
            <person name="Bohutskyi P."/>
            <person name="Hill E.A."/>
            <person name="Rabines A."/>
            <person name="Zheng H."/>
            <person name="Allen L.Z."/>
            <person name="Kuo A."/>
            <person name="Grigoriev I.V."/>
            <person name="Allen A.E."/>
            <person name="Hazlebeck D."/>
            <person name="Allen E.E."/>
        </authorList>
    </citation>
    <scope>NUCLEOTIDE SEQUENCE</scope>
    <source>
        <strain evidence="2">Hildebrandi</strain>
    </source>
</reference>
<accession>A0A9K3PQJ4</accession>